<proteinExistence type="predicted"/>
<comment type="caution">
    <text evidence="1">The sequence shown here is derived from an EMBL/GenBank/DDBJ whole genome shotgun (WGS) entry which is preliminary data.</text>
</comment>
<organism evidence="1 2">
    <name type="scientific">Clonorchis sinensis</name>
    <name type="common">Chinese liver fluke</name>
    <dbReference type="NCBI Taxonomy" id="79923"/>
    <lineage>
        <taxon>Eukaryota</taxon>
        <taxon>Metazoa</taxon>
        <taxon>Spiralia</taxon>
        <taxon>Lophotrochozoa</taxon>
        <taxon>Platyhelminthes</taxon>
        <taxon>Trematoda</taxon>
        <taxon>Digenea</taxon>
        <taxon>Opisthorchiida</taxon>
        <taxon>Opisthorchiata</taxon>
        <taxon>Opisthorchiidae</taxon>
        <taxon>Clonorchis</taxon>
    </lineage>
</organism>
<protein>
    <submittedName>
        <fullName evidence="1">Uncharacterized protein</fullName>
    </submittedName>
</protein>
<sequence>MLYSRISTVGQDKPMVKGCHLSAATTLNWAWKTALSSTNNSLTTRQRCLAGNANALPFLWNKSPHVPIPNLES</sequence>
<keyword evidence="2" id="KW-1185">Reference proteome</keyword>
<accession>A0A419PSC2</accession>
<name>A0A419PSC2_CLOSI</name>
<dbReference type="InParanoid" id="A0A419PSC2"/>
<evidence type="ECO:0000313" key="2">
    <source>
        <dbReference type="Proteomes" id="UP000286415"/>
    </source>
</evidence>
<reference evidence="1 2" key="1">
    <citation type="journal article" date="2018" name="Biotechnol. Adv.">
        <title>Improved genomic resources and new bioinformatic workflow for the carcinogenic parasite Clonorchis sinensis: Biotechnological implications.</title>
        <authorList>
            <person name="Wang D."/>
            <person name="Korhonen P.K."/>
            <person name="Gasser R.B."/>
            <person name="Young N.D."/>
        </authorList>
    </citation>
    <scope>NUCLEOTIDE SEQUENCE [LARGE SCALE GENOMIC DNA]</scope>
    <source>
        <strain evidence="1">Cs-k2</strain>
    </source>
</reference>
<dbReference type="AlphaFoldDB" id="A0A419PSC2"/>
<gene>
    <name evidence="1" type="ORF">CSKR_101536</name>
</gene>
<reference evidence="1 2" key="2">
    <citation type="journal article" date="2021" name="Genomics">
        <title>High-quality reference genome for Clonorchis sinensis.</title>
        <authorList>
            <person name="Young N.D."/>
            <person name="Stroehlein A.J."/>
            <person name="Kinkar L."/>
            <person name="Wang T."/>
            <person name="Sohn W.M."/>
            <person name="Chang B.C.H."/>
            <person name="Kaur P."/>
            <person name="Weisz D."/>
            <person name="Dudchenko O."/>
            <person name="Aiden E.L."/>
            <person name="Korhonen P.K."/>
            <person name="Gasser R.B."/>
        </authorList>
    </citation>
    <scope>NUCLEOTIDE SEQUENCE [LARGE SCALE GENOMIC DNA]</scope>
    <source>
        <strain evidence="1">Cs-k2</strain>
    </source>
</reference>
<dbReference type="Proteomes" id="UP000286415">
    <property type="component" value="Unassembled WGS sequence"/>
</dbReference>
<dbReference type="EMBL" id="NIRI02000042">
    <property type="protein sequence ID" value="KAG5449543.1"/>
    <property type="molecule type" value="Genomic_DNA"/>
</dbReference>
<evidence type="ECO:0000313" key="1">
    <source>
        <dbReference type="EMBL" id="KAG5449543.1"/>
    </source>
</evidence>